<keyword evidence="2" id="KW-1185">Reference proteome</keyword>
<comment type="caution">
    <text evidence="1">The sequence shown here is derived from an EMBL/GenBank/DDBJ whole genome shotgun (WGS) entry which is preliminary data.</text>
</comment>
<proteinExistence type="predicted"/>
<protein>
    <submittedName>
        <fullName evidence="1">Uncharacterized protein</fullName>
    </submittedName>
</protein>
<organism evidence="1 2">
    <name type="scientific">Parasponia andersonii</name>
    <name type="common">Sponia andersonii</name>
    <dbReference type="NCBI Taxonomy" id="3476"/>
    <lineage>
        <taxon>Eukaryota</taxon>
        <taxon>Viridiplantae</taxon>
        <taxon>Streptophyta</taxon>
        <taxon>Embryophyta</taxon>
        <taxon>Tracheophyta</taxon>
        <taxon>Spermatophyta</taxon>
        <taxon>Magnoliopsida</taxon>
        <taxon>eudicotyledons</taxon>
        <taxon>Gunneridae</taxon>
        <taxon>Pentapetalae</taxon>
        <taxon>rosids</taxon>
        <taxon>fabids</taxon>
        <taxon>Rosales</taxon>
        <taxon>Cannabaceae</taxon>
        <taxon>Parasponia</taxon>
    </lineage>
</organism>
<dbReference type="AlphaFoldDB" id="A0A2P5DZ09"/>
<evidence type="ECO:0000313" key="2">
    <source>
        <dbReference type="Proteomes" id="UP000237105"/>
    </source>
</evidence>
<dbReference type="Proteomes" id="UP000237105">
    <property type="component" value="Unassembled WGS sequence"/>
</dbReference>
<dbReference type="EMBL" id="JXTB01000008">
    <property type="protein sequence ID" value="PON78528.1"/>
    <property type="molecule type" value="Genomic_DNA"/>
</dbReference>
<accession>A0A2P5DZ09</accession>
<reference evidence="2" key="1">
    <citation type="submission" date="2016-06" db="EMBL/GenBank/DDBJ databases">
        <title>Parallel loss of symbiosis genes in relatives of nitrogen-fixing non-legume Parasponia.</title>
        <authorList>
            <person name="Van Velzen R."/>
            <person name="Holmer R."/>
            <person name="Bu F."/>
            <person name="Rutten L."/>
            <person name="Van Zeijl A."/>
            <person name="Liu W."/>
            <person name="Santuari L."/>
            <person name="Cao Q."/>
            <person name="Sharma T."/>
            <person name="Shen D."/>
            <person name="Roswanjaya Y."/>
            <person name="Wardhani T."/>
            <person name="Kalhor M.S."/>
            <person name="Jansen J."/>
            <person name="Van den Hoogen J."/>
            <person name="Gungor B."/>
            <person name="Hartog M."/>
            <person name="Hontelez J."/>
            <person name="Verver J."/>
            <person name="Yang W.-C."/>
            <person name="Schijlen E."/>
            <person name="Repin R."/>
            <person name="Schilthuizen M."/>
            <person name="Schranz E."/>
            <person name="Heidstra R."/>
            <person name="Miyata K."/>
            <person name="Fedorova E."/>
            <person name="Kohlen W."/>
            <person name="Bisseling T."/>
            <person name="Smit S."/>
            <person name="Geurts R."/>
        </authorList>
    </citation>
    <scope>NUCLEOTIDE SEQUENCE [LARGE SCALE GENOMIC DNA]</scope>
    <source>
        <strain evidence="2">cv. WU1-14</strain>
    </source>
</reference>
<evidence type="ECO:0000313" key="1">
    <source>
        <dbReference type="EMBL" id="PON78528.1"/>
    </source>
</evidence>
<gene>
    <name evidence="1" type="ORF">PanWU01x14_017860</name>
</gene>
<name>A0A2P5DZ09_PARAD</name>
<sequence length="122" mass="13431">MKCLSIGKTALVKDSIVTRLSSLLLHLSLDFVLLVTWRHVRGSSRLSLVKPLKQHQENGLTQLIHMHGDIVMSMEPRALVLRMTVTAHPLNGHALPAKNIIAEDLSNSLTTTITGLPVKLLD</sequence>